<feature type="domain" description="Putative ionotropic receptor ligand binding" evidence="11">
    <location>
        <begin position="137"/>
        <end position="236"/>
    </location>
</feature>
<feature type="transmembrane region" description="Helical" evidence="9">
    <location>
        <begin position="365"/>
        <end position="388"/>
    </location>
</feature>
<evidence type="ECO:0000256" key="9">
    <source>
        <dbReference type="SAM" id="Phobius"/>
    </source>
</evidence>
<evidence type="ECO:0000256" key="4">
    <source>
        <dbReference type="ARBA" id="ARBA00022692"/>
    </source>
</evidence>
<keyword evidence="6 9" id="KW-0472">Membrane</keyword>
<evidence type="ECO:0000256" key="6">
    <source>
        <dbReference type="ARBA" id="ARBA00023136"/>
    </source>
</evidence>
<evidence type="ECO:0000256" key="8">
    <source>
        <dbReference type="ARBA" id="ARBA00023180"/>
    </source>
</evidence>
<dbReference type="PANTHER" id="PTHR42643:SF30">
    <property type="entry name" value="IONOTROPIC RECEPTOR 40A-RELATED"/>
    <property type="match status" value="1"/>
</dbReference>
<dbReference type="InterPro" id="IPR056198">
    <property type="entry name" value="LBD_receptor"/>
</dbReference>
<dbReference type="Gene3D" id="3.40.190.10">
    <property type="entry name" value="Periplasmic binding protein-like II"/>
    <property type="match status" value="1"/>
</dbReference>
<dbReference type="SUPFAM" id="SSF53850">
    <property type="entry name" value="Periplasmic binding protein-like II"/>
    <property type="match status" value="1"/>
</dbReference>
<evidence type="ECO:0000256" key="3">
    <source>
        <dbReference type="ARBA" id="ARBA00022475"/>
    </source>
</evidence>
<dbReference type="FunCoup" id="A0A067R8H5">
    <property type="interactions" value="65"/>
</dbReference>
<keyword evidence="3" id="KW-1003">Cell membrane</keyword>
<keyword evidence="8" id="KW-0325">Glycoprotein</keyword>
<comment type="similarity">
    <text evidence="2">Belongs to the glutamate-gated ion channel (TC 1.A.10.1) family.</text>
</comment>
<dbReference type="PANTHER" id="PTHR42643">
    <property type="entry name" value="IONOTROPIC RECEPTOR 20A-RELATED"/>
    <property type="match status" value="1"/>
</dbReference>
<gene>
    <name evidence="12" type="ORF">L798_07302</name>
</gene>
<dbReference type="Pfam" id="PF24061">
    <property type="entry name" value="LBD_receptor"/>
    <property type="match status" value="1"/>
</dbReference>
<evidence type="ECO:0000256" key="2">
    <source>
        <dbReference type="ARBA" id="ARBA00008685"/>
    </source>
</evidence>
<accession>A0A067R8H5</accession>
<evidence type="ECO:0000259" key="11">
    <source>
        <dbReference type="Pfam" id="PF24061"/>
    </source>
</evidence>
<dbReference type="Pfam" id="PF00060">
    <property type="entry name" value="Lig_chan"/>
    <property type="match status" value="1"/>
</dbReference>
<keyword evidence="13" id="KW-1185">Reference proteome</keyword>
<dbReference type="InterPro" id="IPR001320">
    <property type="entry name" value="Iontro_rcpt_C"/>
</dbReference>
<sequence length="640" mass="73807">MLTGILLQLMCVTHNNLLTIAQHHTVACLDNIVHQHFSPQRQVVVSMPGTEPNLAQRTLLPVSLQYGFEMVDQVLNYINEKTRFPLLTSQSKFTDILPDTGGMFDDDLYPKVHSYVIFLWTEGAEGNLLASLMHQLNTLRANKYSNNRYRQDMVIVTNQNSQSLAKDLLEFLWKTRRIVSAVILVQRGNELEDPVLDLYTWFPYESGHCTEGKFTLLDQWAEGKFSNNAHLFSRKIPKDLMGCSIRVVTLHYPPFVILTTNYTDVDGSTAYKFRGLEIEYLLLITAAMNLKVEFLRPMESNLEKMSELEESRADVVIGSFSMRFYHLIDGDPTRPYVYTSMKCYTPCPRPIPRMESITRVFMPSVWIAAVLVLALTAAVFWITTIIIFDAKSADFTSYKTYHHCFYMVWAVFLGVSAPAMPRNYQLRALLFIFIWFCFAINTVFQAFFISFLIEPGYEKQIQTPEELREAGIPDLVLDLFMKEFATDNEKAYCRDDECLINLIEKHDIALKTSKHHMQYIASTIGITKDYDKYLCSLYDIISPVMYGMYLTKGSPLLDRFNILIQRCLEGGLGEKYWSNLRWSAILESEAQFMEHGTTDDDMYFVFELSHLTVAFYTLLLGCTCSFTVFLVEIIFDCMHL</sequence>
<evidence type="ECO:0000313" key="13">
    <source>
        <dbReference type="Proteomes" id="UP000027135"/>
    </source>
</evidence>
<keyword evidence="5 9" id="KW-1133">Transmembrane helix</keyword>
<dbReference type="GO" id="GO:0005886">
    <property type="term" value="C:plasma membrane"/>
    <property type="evidence" value="ECO:0007669"/>
    <property type="project" value="UniProtKB-SubCell"/>
</dbReference>
<evidence type="ECO:0000313" key="12">
    <source>
        <dbReference type="EMBL" id="KDR18856.1"/>
    </source>
</evidence>
<dbReference type="InParanoid" id="A0A067R8H5"/>
<proteinExistence type="inferred from homology"/>
<reference evidence="12 13" key="1">
    <citation type="journal article" date="2014" name="Nat. Commun.">
        <title>Molecular traces of alternative social organization in a termite genome.</title>
        <authorList>
            <person name="Terrapon N."/>
            <person name="Li C."/>
            <person name="Robertson H.M."/>
            <person name="Ji L."/>
            <person name="Meng X."/>
            <person name="Booth W."/>
            <person name="Chen Z."/>
            <person name="Childers C.P."/>
            <person name="Glastad K.M."/>
            <person name="Gokhale K."/>
            <person name="Gowin J."/>
            <person name="Gronenberg W."/>
            <person name="Hermansen R.A."/>
            <person name="Hu H."/>
            <person name="Hunt B.G."/>
            <person name="Huylmans A.K."/>
            <person name="Khalil S.M."/>
            <person name="Mitchell R.D."/>
            <person name="Munoz-Torres M.C."/>
            <person name="Mustard J.A."/>
            <person name="Pan H."/>
            <person name="Reese J.T."/>
            <person name="Scharf M.E."/>
            <person name="Sun F."/>
            <person name="Vogel H."/>
            <person name="Xiao J."/>
            <person name="Yang W."/>
            <person name="Yang Z."/>
            <person name="Yang Z."/>
            <person name="Zhou J."/>
            <person name="Zhu J."/>
            <person name="Brent C.S."/>
            <person name="Elsik C.G."/>
            <person name="Goodisman M.A."/>
            <person name="Liberles D.A."/>
            <person name="Roe R.M."/>
            <person name="Vargo E.L."/>
            <person name="Vilcinskas A."/>
            <person name="Wang J."/>
            <person name="Bornberg-Bauer E."/>
            <person name="Korb J."/>
            <person name="Zhang G."/>
            <person name="Liebig J."/>
        </authorList>
    </citation>
    <scope>NUCLEOTIDE SEQUENCE [LARGE SCALE GENOMIC DNA]</scope>
    <source>
        <tissue evidence="12">Whole organism</tissue>
    </source>
</reference>
<feature type="domain" description="Ionotropic glutamate receptor C-terminal" evidence="10">
    <location>
        <begin position="364"/>
        <end position="622"/>
    </location>
</feature>
<organism evidence="12 13">
    <name type="scientific">Zootermopsis nevadensis</name>
    <name type="common">Dampwood termite</name>
    <dbReference type="NCBI Taxonomy" id="136037"/>
    <lineage>
        <taxon>Eukaryota</taxon>
        <taxon>Metazoa</taxon>
        <taxon>Ecdysozoa</taxon>
        <taxon>Arthropoda</taxon>
        <taxon>Hexapoda</taxon>
        <taxon>Insecta</taxon>
        <taxon>Pterygota</taxon>
        <taxon>Neoptera</taxon>
        <taxon>Polyneoptera</taxon>
        <taxon>Dictyoptera</taxon>
        <taxon>Blattodea</taxon>
        <taxon>Blattoidea</taxon>
        <taxon>Termitoidae</taxon>
        <taxon>Termopsidae</taxon>
        <taxon>Zootermopsis</taxon>
    </lineage>
</organism>
<dbReference type="GO" id="GO:0015276">
    <property type="term" value="F:ligand-gated monoatomic ion channel activity"/>
    <property type="evidence" value="ECO:0007669"/>
    <property type="project" value="InterPro"/>
</dbReference>
<feature type="transmembrane region" description="Helical" evidence="9">
    <location>
        <begin position="613"/>
        <end position="635"/>
    </location>
</feature>
<feature type="transmembrane region" description="Helical" evidence="9">
    <location>
        <begin position="426"/>
        <end position="453"/>
    </location>
</feature>
<evidence type="ECO:0000256" key="1">
    <source>
        <dbReference type="ARBA" id="ARBA00004651"/>
    </source>
</evidence>
<dbReference type="AlphaFoldDB" id="A0A067R8H5"/>
<protein>
    <submittedName>
        <fullName evidence="12">Uncharacterized protein</fullName>
    </submittedName>
</protein>
<comment type="subcellular location">
    <subcellularLocation>
        <location evidence="1">Cell membrane</location>
        <topology evidence="1">Multi-pass membrane protein</topology>
    </subcellularLocation>
</comment>
<keyword evidence="4 9" id="KW-0812">Transmembrane</keyword>
<evidence type="ECO:0000259" key="10">
    <source>
        <dbReference type="Pfam" id="PF00060"/>
    </source>
</evidence>
<dbReference type="InterPro" id="IPR052192">
    <property type="entry name" value="Insect_Ionotropic_Sensory_Rcpt"/>
</dbReference>
<dbReference type="EMBL" id="KK852669">
    <property type="protein sequence ID" value="KDR18856.1"/>
    <property type="molecule type" value="Genomic_DNA"/>
</dbReference>
<dbReference type="Proteomes" id="UP000027135">
    <property type="component" value="Unassembled WGS sequence"/>
</dbReference>
<name>A0A067R8H5_ZOONE</name>
<evidence type="ECO:0000256" key="7">
    <source>
        <dbReference type="ARBA" id="ARBA00023170"/>
    </source>
</evidence>
<dbReference type="Gene3D" id="1.10.287.70">
    <property type="match status" value="1"/>
</dbReference>
<keyword evidence="7" id="KW-0675">Receptor</keyword>
<dbReference type="GO" id="GO:0050906">
    <property type="term" value="P:detection of stimulus involved in sensory perception"/>
    <property type="evidence" value="ECO:0007669"/>
    <property type="project" value="UniProtKB-ARBA"/>
</dbReference>
<feature type="transmembrane region" description="Helical" evidence="9">
    <location>
        <begin position="400"/>
        <end position="420"/>
    </location>
</feature>
<evidence type="ECO:0000256" key="5">
    <source>
        <dbReference type="ARBA" id="ARBA00022989"/>
    </source>
</evidence>
<dbReference type="eggNOG" id="KOG1052">
    <property type="taxonomic scope" value="Eukaryota"/>
</dbReference>